<geneLocation type="plasmid" evidence="7">
    <name>pmm593</name>
</geneLocation>
<keyword evidence="1" id="KW-0805">Transcription regulation</keyword>
<dbReference type="SMART" id="SM00346">
    <property type="entry name" value="HTH_ICLR"/>
    <property type="match status" value="1"/>
</dbReference>
<keyword evidence="2" id="KW-0238">DNA-binding</keyword>
<reference evidence="6 7" key="1">
    <citation type="submission" date="2017-03" db="EMBL/GenBank/DDBJ databases">
        <title>Foreign affairs: Plasmid Transfer between Roseobacters and Rhizobia.</title>
        <authorList>
            <person name="Bartling P."/>
            <person name="Bunk B."/>
            <person name="Overmann J."/>
            <person name="Brinkmann H."/>
            <person name="Petersen J."/>
        </authorList>
    </citation>
    <scope>NUCLEOTIDE SEQUENCE [LARGE SCALE GENOMIC DNA]</scope>
    <source>
        <strain evidence="6 7">MACL11</strain>
        <plasmid evidence="7">Plasmid pmm593</plasmid>
    </source>
</reference>
<sequence length="264" mass="29021">MEELAEPAEQKNTVPVIDRMMEVLGQLERRPDGSNIRELTQDLGQPRTTVYRILNTLQHHNMVRRDEDGFYYLGDRLLRLASHVAGGGGQVDIAALGQPVLDKLADEIGESCKLSVLDDQGLLVIAVSQGRREYALAVTPGQRMPVHVGAAGKLLLAHLSEDELQDRFARPLVALTPKSITDPRRLRRELSRIRKQGWAQDAGEHMLSIQAVSAPVFDRSGKMIAAISVPFLKGTDQQRIDEIREAVLTAAEGLSVALKGQAAQ</sequence>
<evidence type="ECO:0000256" key="2">
    <source>
        <dbReference type="ARBA" id="ARBA00023125"/>
    </source>
</evidence>
<dbReference type="OrthoDB" id="6057486at2"/>
<evidence type="ECO:0000313" key="7">
    <source>
        <dbReference type="Proteomes" id="UP000191135"/>
    </source>
</evidence>
<dbReference type="PROSITE" id="PS51077">
    <property type="entry name" value="HTH_ICLR"/>
    <property type="match status" value="1"/>
</dbReference>
<dbReference type="Gene3D" id="3.30.450.40">
    <property type="match status" value="1"/>
</dbReference>
<dbReference type="InterPro" id="IPR036390">
    <property type="entry name" value="WH_DNA-bd_sf"/>
</dbReference>
<evidence type="ECO:0000259" key="5">
    <source>
        <dbReference type="PROSITE" id="PS51078"/>
    </source>
</evidence>
<dbReference type="PROSITE" id="PS51078">
    <property type="entry name" value="ICLR_ED"/>
    <property type="match status" value="1"/>
</dbReference>
<evidence type="ECO:0000256" key="1">
    <source>
        <dbReference type="ARBA" id="ARBA00023015"/>
    </source>
</evidence>
<dbReference type="InterPro" id="IPR029016">
    <property type="entry name" value="GAF-like_dom_sf"/>
</dbReference>
<proteinExistence type="predicted"/>
<dbReference type="InterPro" id="IPR005471">
    <property type="entry name" value="Tscrpt_reg_IclR_N"/>
</dbReference>
<dbReference type="SUPFAM" id="SSF46785">
    <property type="entry name" value="Winged helix' DNA-binding domain"/>
    <property type="match status" value="1"/>
</dbReference>
<organism evidence="6 7">
    <name type="scientific">Martelella mediterranea DSM 17316</name>
    <dbReference type="NCBI Taxonomy" id="1122214"/>
    <lineage>
        <taxon>Bacteria</taxon>
        <taxon>Pseudomonadati</taxon>
        <taxon>Pseudomonadota</taxon>
        <taxon>Alphaproteobacteria</taxon>
        <taxon>Hyphomicrobiales</taxon>
        <taxon>Aurantimonadaceae</taxon>
        <taxon>Martelella</taxon>
    </lineage>
</organism>
<accession>A0A1U9Z8N6</accession>
<dbReference type="RefSeq" id="WP_018064094.1">
    <property type="nucleotide sequence ID" value="NZ_AQWH01000005.1"/>
</dbReference>
<dbReference type="PANTHER" id="PTHR30136:SF35">
    <property type="entry name" value="HTH-TYPE TRANSCRIPTIONAL REGULATOR RV1719"/>
    <property type="match status" value="1"/>
</dbReference>
<dbReference type="EMBL" id="CP020331">
    <property type="protein sequence ID" value="AQZ54077.1"/>
    <property type="molecule type" value="Genomic_DNA"/>
</dbReference>
<dbReference type="GO" id="GO:0003677">
    <property type="term" value="F:DNA binding"/>
    <property type="evidence" value="ECO:0007669"/>
    <property type="project" value="UniProtKB-KW"/>
</dbReference>
<feature type="domain" description="HTH iclR-type" evidence="4">
    <location>
        <begin position="14"/>
        <end position="75"/>
    </location>
</feature>
<feature type="domain" description="IclR-ED" evidence="5">
    <location>
        <begin position="76"/>
        <end position="260"/>
    </location>
</feature>
<evidence type="ECO:0000313" key="6">
    <source>
        <dbReference type="EMBL" id="AQZ54077.1"/>
    </source>
</evidence>
<dbReference type="Proteomes" id="UP000191135">
    <property type="component" value="Plasmid pMM593"/>
</dbReference>
<dbReference type="AlphaFoldDB" id="A0A1U9Z8N6"/>
<dbReference type="InterPro" id="IPR036388">
    <property type="entry name" value="WH-like_DNA-bd_sf"/>
</dbReference>
<dbReference type="GO" id="GO:0003700">
    <property type="term" value="F:DNA-binding transcription factor activity"/>
    <property type="evidence" value="ECO:0007669"/>
    <property type="project" value="TreeGrafter"/>
</dbReference>
<dbReference type="Gene3D" id="1.10.10.10">
    <property type="entry name" value="Winged helix-like DNA-binding domain superfamily/Winged helix DNA-binding domain"/>
    <property type="match status" value="1"/>
</dbReference>
<name>A0A1U9Z8N6_9HYPH</name>
<dbReference type="GO" id="GO:0045892">
    <property type="term" value="P:negative regulation of DNA-templated transcription"/>
    <property type="evidence" value="ECO:0007669"/>
    <property type="project" value="TreeGrafter"/>
</dbReference>
<gene>
    <name evidence="6" type="primary">rhmR</name>
    <name evidence="6" type="ORF">Mame_04785</name>
</gene>
<dbReference type="PANTHER" id="PTHR30136">
    <property type="entry name" value="HELIX-TURN-HELIX TRANSCRIPTIONAL REGULATOR, ICLR FAMILY"/>
    <property type="match status" value="1"/>
</dbReference>
<dbReference type="Pfam" id="PF09339">
    <property type="entry name" value="HTH_IclR"/>
    <property type="match status" value="1"/>
</dbReference>
<dbReference type="eggNOG" id="COG1414">
    <property type="taxonomic scope" value="Bacteria"/>
</dbReference>
<dbReference type="KEGG" id="mmed:Mame_04785"/>
<evidence type="ECO:0000256" key="3">
    <source>
        <dbReference type="ARBA" id="ARBA00023163"/>
    </source>
</evidence>
<keyword evidence="6" id="KW-0614">Plasmid</keyword>
<dbReference type="InterPro" id="IPR050707">
    <property type="entry name" value="HTH_MetabolicPath_Reg"/>
</dbReference>
<dbReference type="Pfam" id="PF01614">
    <property type="entry name" value="IclR_C"/>
    <property type="match status" value="1"/>
</dbReference>
<keyword evidence="7" id="KW-1185">Reference proteome</keyword>
<evidence type="ECO:0000259" key="4">
    <source>
        <dbReference type="PROSITE" id="PS51077"/>
    </source>
</evidence>
<keyword evidence="3" id="KW-0804">Transcription</keyword>
<dbReference type="InterPro" id="IPR014757">
    <property type="entry name" value="Tscrpt_reg_IclR_C"/>
</dbReference>
<dbReference type="SUPFAM" id="SSF55781">
    <property type="entry name" value="GAF domain-like"/>
    <property type="match status" value="1"/>
</dbReference>
<protein>
    <submittedName>
        <fullName evidence="6">Putative HTH-type transcriptional regulator RhmR</fullName>
    </submittedName>
</protein>